<organism evidence="1 2">
    <name type="scientific">Candidatus Lachnoclostridium stercorigallinarum</name>
    <dbReference type="NCBI Taxonomy" id="2838634"/>
    <lineage>
        <taxon>Bacteria</taxon>
        <taxon>Bacillati</taxon>
        <taxon>Bacillota</taxon>
        <taxon>Clostridia</taxon>
        <taxon>Lachnospirales</taxon>
        <taxon>Lachnospiraceae</taxon>
    </lineage>
</organism>
<gene>
    <name evidence="1" type="ORF">IAA17_09740</name>
</gene>
<sequence>MKLYLIRHGDPDYDKDSLTEEGRRQAHALACLPWIRSEGEFFSSPLGRARETAAPAAEAAGKAVEILPWLREMDDVTVWDRRRPDLAVWNLAPERLKTLENRRFLEDAVMAETCLKKRWEELESGGLSLLSRYGISRRDGAWREDGPLEDRYIALFCHLGVGLAFLAFLLDLPPAVLWRTGFLSPSSVTEILAEESGDGRVNFRILKMSGVEHLALKGIEAGTRGLQYNFK</sequence>
<protein>
    <submittedName>
        <fullName evidence="1">Histidine phosphatase family protein</fullName>
    </submittedName>
</protein>
<dbReference type="Gene3D" id="3.40.50.1240">
    <property type="entry name" value="Phosphoglycerate mutase-like"/>
    <property type="match status" value="1"/>
</dbReference>
<evidence type="ECO:0000313" key="1">
    <source>
        <dbReference type="EMBL" id="HIZ80053.1"/>
    </source>
</evidence>
<dbReference type="AlphaFoldDB" id="A0A9D2GHV4"/>
<proteinExistence type="predicted"/>
<dbReference type="InterPro" id="IPR029033">
    <property type="entry name" value="His_PPase_superfam"/>
</dbReference>
<accession>A0A9D2GHV4</accession>
<reference evidence="1" key="2">
    <citation type="submission" date="2021-04" db="EMBL/GenBank/DDBJ databases">
        <authorList>
            <person name="Gilroy R."/>
        </authorList>
    </citation>
    <scope>NUCLEOTIDE SEQUENCE</scope>
    <source>
        <strain evidence="1">ChiBcec1-1093</strain>
    </source>
</reference>
<dbReference type="Pfam" id="PF00300">
    <property type="entry name" value="His_Phos_1"/>
    <property type="match status" value="1"/>
</dbReference>
<evidence type="ECO:0000313" key="2">
    <source>
        <dbReference type="Proteomes" id="UP000824101"/>
    </source>
</evidence>
<dbReference type="Proteomes" id="UP000824101">
    <property type="component" value="Unassembled WGS sequence"/>
</dbReference>
<dbReference type="InterPro" id="IPR013078">
    <property type="entry name" value="His_Pase_superF_clade-1"/>
</dbReference>
<reference evidence="1" key="1">
    <citation type="journal article" date="2021" name="PeerJ">
        <title>Extensive microbial diversity within the chicken gut microbiome revealed by metagenomics and culture.</title>
        <authorList>
            <person name="Gilroy R."/>
            <person name="Ravi A."/>
            <person name="Getino M."/>
            <person name="Pursley I."/>
            <person name="Horton D.L."/>
            <person name="Alikhan N.F."/>
            <person name="Baker D."/>
            <person name="Gharbi K."/>
            <person name="Hall N."/>
            <person name="Watson M."/>
            <person name="Adriaenssens E.M."/>
            <person name="Foster-Nyarko E."/>
            <person name="Jarju S."/>
            <person name="Secka A."/>
            <person name="Antonio M."/>
            <person name="Oren A."/>
            <person name="Chaudhuri R.R."/>
            <person name="La Ragione R."/>
            <person name="Hildebrand F."/>
            <person name="Pallen M.J."/>
        </authorList>
    </citation>
    <scope>NUCLEOTIDE SEQUENCE</scope>
    <source>
        <strain evidence="1">ChiBcec1-1093</strain>
    </source>
</reference>
<dbReference type="EMBL" id="DXBC01000156">
    <property type="protein sequence ID" value="HIZ80053.1"/>
    <property type="molecule type" value="Genomic_DNA"/>
</dbReference>
<dbReference type="SUPFAM" id="SSF53254">
    <property type="entry name" value="Phosphoglycerate mutase-like"/>
    <property type="match status" value="1"/>
</dbReference>
<name>A0A9D2GHV4_9FIRM</name>
<comment type="caution">
    <text evidence="1">The sequence shown here is derived from an EMBL/GenBank/DDBJ whole genome shotgun (WGS) entry which is preliminary data.</text>
</comment>
<dbReference type="SMART" id="SM00855">
    <property type="entry name" value="PGAM"/>
    <property type="match status" value="1"/>
</dbReference>